<evidence type="ECO:0000256" key="1">
    <source>
        <dbReference type="SAM" id="Phobius"/>
    </source>
</evidence>
<feature type="transmembrane region" description="Helical" evidence="1">
    <location>
        <begin position="42"/>
        <end position="62"/>
    </location>
</feature>
<name>A0ABW2TRD7_9PSEU</name>
<evidence type="ECO:0000256" key="2">
    <source>
        <dbReference type="SAM" id="SignalP"/>
    </source>
</evidence>
<dbReference type="Proteomes" id="UP001596512">
    <property type="component" value="Unassembled WGS sequence"/>
</dbReference>
<organism evidence="3 4">
    <name type="scientific">Actinokineospora soli</name>
    <dbReference type="NCBI Taxonomy" id="1048753"/>
    <lineage>
        <taxon>Bacteria</taxon>
        <taxon>Bacillati</taxon>
        <taxon>Actinomycetota</taxon>
        <taxon>Actinomycetes</taxon>
        <taxon>Pseudonocardiales</taxon>
        <taxon>Pseudonocardiaceae</taxon>
        <taxon>Actinokineospora</taxon>
    </lineage>
</organism>
<evidence type="ECO:0000313" key="4">
    <source>
        <dbReference type="Proteomes" id="UP001596512"/>
    </source>
</evidence>
<sequence>MLTLSRNLGLMTGALAMGAAFAALAGPSPTPADITGATRWTFALASAVVALALAARVGASAVRGAERPVI</sequence>
<keyword evidence="1" id="KW-1133">Transmembrane helix</keyword>
<gene>
    <name evidence="3" type="ORF">ACFQV2_25915</name>
</gene>
<proteinExistence type="predicted"/>
<keyword evidence="1" id="KW-0812">Transmembrane</keyword>
<keyword evidence="1" id="KW-0472">Membrane</keyword>
<accession>A0ABW2TRD7</accession>
<dbReference type="EMBL" id="JBHTEY010000004">
    <property type="protein sequence ID" value="MFC7616395.1"/>
    <property type="molecule type" value="Genomic_DNA"/>
</dbReference>
<protein>
    <recommendedName>
        <fullName evidence="5">Major facilitator superfamily (MFS) profile domain-containing protein</fullName>
    </recommendedName>
</protein>
<reference evidence="4" key="1">
    <citation type="journal article" date="2019" name="Int. J. Syst. Evol. Microbiol.">
        <title>The Global Catalogue of Microorganisms (GCM) 10K type strain sequencing project: providing services to taxonomists for standard genome sequencing and annotation.</title>
        <authorList>
            <consortium name="The Broad Institute Genomics Platform"/>
            <consortium name="The Broad Institute Genome Sequencing Center for Infectious Disease"/>
            <person name="Wu L."/>
            <person name="Ma J."/>
        </authorList>
    </citation>
    <scope>NUCLEOTIDE SEQUENCE [LARGE SCALE GENOMIC DNA]</scope>
    <source>
        <strain evidence="4">JCM 17695</strain>
    </source>
</reference>
<comment type="caution">
    <text evidence="3">The sequence shown here is derived from an EMBL/GenBank/DDBJ whole genome shotgun (WGS) entry which is preliminary data.</text>
</comment>
<evidence type="ECO:0008006" key="5">
    <source>
        <dbReference type="Google" id="ProtNLM"/>
    </source>
</evidence>
<keyword evidence="4" id="KW-1185">Reference proteome</keyword>
<feature type="chain" id="PRO_5047265584" description="Major facilitator superfamily (MFS) profile domain-containing protein" evidence="2">
    <location>
        <begin position="26"/>
        <end position="70"/>
    </location>
</feature>
<feature type="signal peptide" evidence="2">
    <location>
        <begin position="1"/>
        <end position="25"/>
    </location>
</feature>
<evidence type="ECO:0000313" key="3">
    <source>
        <dbReference type="EMBL" id="MFC7616395.1"/>
    </source>
</evidence>
<keyword evidence="2" id="KW-0732">Signal</keyword>